<protein>
    <submittedName>
        <fullName evidence="4">Kinase-like domain-containing protein</fullName>
    </submittedName>
</protein>
<proteinExistence type="predicted"/>
<dbReference type="PANTHER" id="PTHR44329">
    <property type="entry name" value="SERINE/THREONINE-PROTEIN KINASE TNNI3K-RELATED"/>
    <property type="match status" value="1"/>
</dbReference>
<dbReference type="AlphaFoldDB" id="A0A397SN00"/>
<evidence type="ECO:0000256" key="1">
    <source>
        <dbReference type="ARBA" id="ARBA00022741"/>
    </source>
</evidence>
<dbReference type="EMBL" id="QKYT01000391">
    <property type="protein sequence ID" value="RIA85986.1"/>
    <property type="molecule type" value="Genomic_DNA"/>
</dbReference>
<dbReference type="Proteomes" id="UP000265703">
    <property type="component" value="Unassembled WGS sequence"/>
</dbReference>
<keyword evidence="5" id="KW-1185">Reference proteome</keyword>
<dbReference type="SUPFAM" id="SSF56112">
    <property type="entry name" value="Protein kinase-like (PK-like)"/>
    <property type="match status" value="1"/>
</dbReference>
<keyword evidence="4" id="KW-0418">Kinase</keyword>
<feature type="domain" description="Protein kinase" evidence="3">
    <location>
        <begin position="1"/>
        <end position="88"/>
    </location>
</feature>
<dbReference type="Pfam" id="PF07714">
    <property type="entry name" value="PK_Tyr_Ser-Thr"/>
    <property type="match status" value="1"/>
</dbReference>
<organism evidence="4 5">
    <name type="scientific">Glomus cerebriforme</name>
    <dbReference type="NCBI Taxonomy" id="658196"/>
    <lineage>
        <taxon>Eukaryota</taxon>
        <taxon>Fungi</taxon>
        <taxon>Fungi incertae sedis</taxon>
        <taxon>Mucoromycota</taxon>
        <taxon>Glomeromycotina</taxon>
        <taxon>Glomeromycetes</taxon>
        <taxon>Glomerales</taxon>
        <taxon>Glomeraceae</taxon>
        <taxon>Glomus</taxon>
    </lineage>
</organism>
<accession>A0A397SN00</accession>
<dbReference type="PANTHER" id="PTHR44329:SF298">
    <property type="entry name" value="MIXED LINEAGE KINASE DOMAIN-LIKE PROTEIN"/>
    <property type="match status" value="1"/>
</dbReference>
<dbReference type="InterPro" id="IPR000719">
    <property type="entry name" value="Prot_kinase_dom"/>
</dbReference>
<dbReference type="Gene3D" id="1.10.510.10">
    <property type="entry name" value="Transferase(Phosphotransferase) domain 1"/>
    <property type="match status" value="1"/>
</dbReference>
<keyword evidence="4" id="KW-0808">Transferase</keyword>
<evidence type="ECO:0000259" key="3">
    <source>
        <dbReference type="PROSITE" id="PS50011"/>
    </source>
</evidence>
<evidence type="ECO:0000256" key="2">
    <source>
        <dbReference type="ARBA" id="ARBA00022840"/>
    </source>
</evidence>
<dbReference type="OrthoDB" id="2447167at2759"/>
<dbReference type="InterPro" id="IPR011009">
    <property type="entry name" value="Kinase-like_dom_sf"/>
</dbReference>
<name>A0A397SN00_9GLOM</name>
<reference evidence="4 5" key="1">
    <citation type="submission" date="2018-06" db="EMBL/GenBank/DDBJ databases">
        <title>Comparative genomics reveals the genomic features of Rhizophagus irregularis, R. cerebriforme, R. diaphanum and Gigaspora rosea, and their symbiotic lifestyle signature.</title>
        <authorList>
            <person name="Morin E."/>
            <person name="San Clemente H."/>
            <person name="Chen E.C.H."/>
            <person name="De La Providencia I."/>
            <person name="Hainaut M."/>
            <person name="Kuo A."/>
            <person name="Kohler A."/>
            <person name="Murat C."/>
            <person name="Tang N."/>
            <person name="Roy S."/>
            <person name="Loubradou J."/>
            <person name="Henrissat B."/>
            <person name="Grigoriev I.V."/>
            <person name="Corradi N."/>
            <person name="Roux C."/>
            <person name="Martin F.M."/>
        </authorList>
    </citation>
    <scope>NUCLEOTIDE SEQUENCE [LARGE SCALE GENOMIC DNA]</scope>
    <source>
        <strain evidence="4 5">DAOM 227022</strain>
    </source>
</reference>
<gene>
    <name evidence="4" type="ORF">C1645_353983</name>
</gene>
<evidence type="ECO:0000313" key="5">
    <source>
        <dbReference type="Proteomes" id="UP000265703"/>
    </source>
</evidence>
<sequence>MENFTQASDIYSFGMVMYFAATGKQPFYNCAHDYYLAVNICKGHRPELNETGAPKRYIDLMKRCWDSNPDNRPDSNEILELFLRDEFWDWNMTKKIPPYIESVNHPQAIYTSRLLDPFTNDLPEPRNESTNFNIPDDDDFNFCDNFDNFEE</sequence>
<dbReference type="InterPro" id="IPR001245">
    <property type="entry name" value="Ser-Thr/Tyr_kinase_cat_dom"/>
</dbReference>
<keyword evidence="1" id="KW-0547">Nucleotide-binding</keyword>
<dbReference type="InterPro" id="IPR051681">
    <property type="entry name" value="Ser/Thr_Kinases-Pseudokinases"/>
</dbReference>
<comment type="caution">
    <text evidence="4">The sequence shown here is derived from an EMBL/GenBank/DDBJ whole genome shotgun (WGS) entry which is preliminary data.</text>
</comment>
<evidence type="ECO:0000313" key="4">
    <source>
        <dbReference type="EMBL" id="RIA85986.1"/>
    </source>
</evidence>
<keyword evidence="2" id="KW-0067">ATP-binding</keyword>
<dbReference type="GO" id="GO:0004674">
    <property type="term" value="F:protein serine/threonine kinase activity"/>
    <property type="evidence" value="ECO:0007669"/>
    <property type="project" value="TreeGrafter"/>
</dbReference>
<dbReference type="STRING" id="658196.A0A397SN00"/>
<dbReference type="PROSITE" id="PS50011">
    <property type="entry name" value="PROTEIN_KINASE_DOM"/>
    <property type="match status" value="1"/>
</dbReference>
<dbReference type="GO" id="GO:0005524">
    <property type="term" value="F:ATP binding"/>
    <property type="evidence" value="ECO:0007669"/>
    <property type="project" value="UniProtKB-KW"/>
</dbReference>